<dbReference type="GeneID" id="19973235"/>
<evidence type="ECO:0000256" key="2">
    <source>
        <dbReference type="SAM" id="SignalP"/>
    </source>
</evidence>
<sequence>MPRPRHSSPNPHLSLQPISLLALALTSPASAQQQNDTSSSGPGTKRGLSWIGTSHSDDDNLLFTSSASPLTWYKTWSSWPIRSARRLEFVPMIHSLENIEQDLSNIRGGNAKYVLTFNEPDGNTDSGGTSIDAEGAAEAWAEIAKLREDGHMISLPATTGSGPGFEWLEEFNESCWQRYEETGCEFDFVAAHWYGAFEGLAAWLGRLHEAWPDQKIWVTEMALPQPADEEEVLGMMNQSLRWMDETGWVERYAWFGAFRDDEANSWTGDVVSLLDDDGGLTELGSVYMGGEAEGFPVGKSEQGVAAGLKVQWSLVAASLSVAMAGWFWR</sequence>
<dbReference type="InterPro" id="IPR017853">
    <property type="entry name" value="GH"/>
</dbReference>
<dbReference type="SUPFAM" id="SSF51445">
    <property type="entry name" value="(Trans)glycosidases"/>
    <property type="match status" value="1"/>
</dbReference>
<accession>W2RTM0</accession>
<evidence type="ECO:0000259" key="3">
    <source>
        <dbReference type="Pfam" id="PF11790"/>
    </source>
</evidence>
<dbReference type="PANTHER" id="PTHR34154:SF3">
    <property type="entry name" value="ALKALI-SENSITIVE LINKAGE PROTEIN 1"/>
    <property type="match status" value="1"/>
</dbReference>
<dbReference type="eggNOG" id="ENOG502S2W1">
    <property type="taxonomic scope" value="Eukaryota"/>
</dbReference>
<feature type="domain" description="Asl1-like glycosyl hydrolase catalytic" evidence="3">
    <location>
        <begin position="47"/>
        <end position="287"/>
    </location>
</feature>
<dbReference type="HOGENOM" id="CLU_040908_3_2_1"/>
<dbReference type="VEuPathDB" id="FungiDB:HMPREF1541_05896"/>
<dbReference type="OrthoDB" id="43654at2759"/>
<dbReference type="GO" id="GO:0009277">
    <property type="term" value="C:fungal-type cell wall"/>
    <property type="evidence" value="ECO:0007669"/>
    <property type="project" value="TreeGrafter"/>
</dbReference>
<evidence type="ECO:0000313" key="5">
    <source>
        <dbReference type="Proteomes" id="UP000030752"/>
    </source>
</evidence>
<dbReference type="EMBL" id="KB822721">
    <property type="protein sequence ID" value="ETN39670.1"/>
    <property type="molecule type" value="Genomic_DNA"/>
</dbReference>
<dbReference type="Pfam" id="PF11790">
    <property type="entry name" value="Glyco_hydro_cc"/>
    <property type="match status" value="1"/>
</dbReference>
<name>W2RTM0_CYPE1</name>
<dbReference type="Gene3D" id="3.20.20.80">
    <property type="entry name" value="Glycosidases"/>
    <property type="match status" value="1"/>
</dbReference>
<evidence type="ECO:0000313" key="4">
    <source>
        <dbReference type="EMBL" id="ETN39670.1"/>
    </source>
</evidence>
<feature type="signal peptide" evidence="2">
    <location>
        <begin position="1"/>
        <end position="31"/>
    </location>
</feature>
<dbReference type="GO" id="GO:0071966">
    <property type="term" value="P:fungal-type cell wall polysaccharide metabolic process"/>
    <property type="evidence" value="ECO:0007669"/>
    <property type="project" value="TreeGrafter"/>
</dbReference>
<dbReference type="InParanoid" id="W2RTM0"/>
<gene>
    <name evidence="4" type="ORF">HMPREF1541_05896</name>
</gene>
<dbReference type="PANTHER" id="PTHR34154">
    <property type="entry name" value="ALKALI-SENSITIVE LINKAGE PROTEIN 1"/>
    <property type="match status" value="1"/>
</dbReference>
<dbReference type="Proteomes" id="UP000030752">
    <property type="component" value="Unassembled WGS sequence"/>
</dbReference>
<proteinExistence type="predicted"/>
<feature type="chain" id="PRO_5004824529" description="Asl1-like glycosyl hydrolase catalytic domain-containing protein" evidence="2">
    <location>
        <begin position="32"/>
        <end position="329"/>
    </location>
</feature>
<evidence type="ECO:0000256" key="1">
    <source>
        <dbReference type="SAM" id="MobiDB-lite"/>
    </source>
</evidence>
<feature type="region of interest" description="Disordered" evidence="1">
    <location>
        <begin position="27"/>
        <end position="51"/>
    </location>
</feature>
<dbReference type="InterPro" id="IPR024655">
    <property type="entry name" value="Asl1_glyco_hydro_catalytic"/>
</dbReference>
<dbReference type="STRING" id="1220924.W2RTM0"/>
<keyword evidence="2" id="KW-0732">Signal</keyword>
<dbReference type="InterPro" id="IPR053183">
    <property type="entry name" value="ASL1"/>
</dbReference>
<reference evidence="4 5" key="1">
    <citation type="submission" date="2013-03" db="EMBL/GenBank/DDBJ databases">
        <title>The Genome Sequence of Phialophora europaea CBS 101466.</title>
        <authorList>
            <consortium name="The Broad Institute Genomics Platform"/>
            <person name="Cuomo C."/>
            <person name="de Hoog S."/>
            <person name="Gorbushina A."/>
            <person name="Walker B."/>
            <person name="Young S.K."/>
            <person name="Zeng Q."/>
            <person name="Gargeya S."/>
            <person name="Fitzgerald M."/>
            <person name="Haas B."/>
            <person name="Abouelleil A."/>
            <person name="Allen A.W."/>
            <person name="Alvarado L."/>
            <person name="Arachchi H.M."/>
            <person name="Berlin A.M."/>
            <person name="Chapman S.B."/>
            <person name="Gainer-Dewar J."/>
            <person name="Goldberg J."/>
            <person name="Griggs A."/>
            <person name="Gujja S."/>
            <person name="Hansen M."/>
            <person name="Howarth C."/>
            <person name="Imamovic A."/>
            <person name="Ireland A."/>
            <person name="Larimer J."/>
            <person name="McCowan C."/>
            <person name="Murphy C."/>
            <person name="Pearson M."/>
            <person name="Poon T.W."/>
            <person name="Priest M."/>
            <person name="Roberts A."/>
            <person name="Saif S."/>
            <person name="Shea T."/>
            <person name="Sisk P."/>
            <person name="Sykes S."/>
            <person name="Wortman J."/>
            <person name="Nusbaum C."/>
            <person name="Birren B."/>
        </authorList>
    </citation>
    <scope>NUCLEOTIDE SEQUENCE [LARGE SCALE GENOMIC DNA]</scope>
    <source>
        <strain evidence="4 5">CBS 101466</strain>
    </source>
</reference>
<dbReference type="RefSeq" id="XP_008718455.1">
    <property type="nucleotide sequence ID" value="XM_008720233.1"/>
</dbReference>
<keyword evidence="5" id="KW-1185">Reference proteome</keyword>
<protein>
    <recommendedName>
        <fullName evidence="3">Asl1-like glycosyl hydrolase catalytic domain-containing protein</fullName>
    </recommendedName>
</protein>
<organism evidence="4 5">
    <name type="scientific">Cyphellophora europaea (strain CBS 101466)</name>
    <name type="common">Phialophora europaea</name>
    <dbReference type="NCBI Taxonomy" id="1220924"/>
    <lineage>
        <taxon>Eukaryota</taxon>
        <taxon>Fungi</taxon>
        <taxon>Dikarya</taxon>
        <taxon>Ascomycota</taxon>
        <taxon>Pezizomycotina</taxon>
        <taxon>Eurotiomycetes</taxon>
        <taxon>Chaetothyriomycetidae</taxon>
        <taxon>Chaetothyriales</taxon>
        <taxon>Cyphellophoraceae</taxon>
        <taxon>Cyphellophora</taxon>
    </lineage>
</organism>
<dbReference type="AlphaFoldDB" id="W2RTM0"/>